<dbReference type="PANTHER" id="PTHR23135:SF4">
    <property type="entry name" value="UDP-N-ACETYLMURAMOYL-L-ALANYL-D-GLUTAMATE--2,6-DIAMINOPIMELATE LIGASE MURE HOMOLOG, CHLOROPLASTIC"/>
    <property type="match status" value="1"/>
</dbReference>
<organism evidence="3 4">
    <name type="scientific">Bifidobacterium phasiani</name>
    <dbReference type="NCBI Taxonomy" id="2834431"/>
    <lineage>
        <taxon>Bacteria</taxon>
        <taxon>Bacillati</taxon>
        <taxon>Actinomycetota</taxon>
        <taxon>Actinomycetes</taxon>
        <taxon>Bifidobacteriales</taxon>
        <taxon>Bifidobacteriaceae</taxon>
        <taxon>Bifidobacterium</taxon>
    </lineage>
</organism>
<gene>
    <name evidence="3" type="ORF">KIH73_07465</name>
</gene>
<proteinExistence type="predicted"/>
<name>A0ABS6W9V4_9BIFI</name>
<dbReference type="Pfam" id="PF02875">
    <property type="entry name" value="Mur_ligase_C"/>
    <property type="match status" value="1"/>
</dbReference>
<dbReference type="Pfam" id="PF08245">
    <property type="entry name" value="Mur_ligase_M"/>
    <property type="match status" value="1"/>
</dbReference>
<dbReference type="PANTHER" id="PTHR23135">
    <property type="entry name" value="MUR LIGASE FAMILY MEMBER"/>
    <property type="match status" value="1"/>
</dbReference>
<dbReference type="EC" id="6.3.2.13" evidence="3"/>
<evidence type="ECO:0000313" key="3">
    <source>
        <dbReference type="EMBL" id="MBW3083202.1"/>
    </source>
</evidence>
<keyword evidence="3" id="KW-0436">Ligase</keyword>
<reference evidence="3 4" key="1">
    <citation type="submission" date="2021-05" db="EMBL/GenBank/DDBJ databases">
        <title>Phylogenetic classification of ten novel species belonging to the genus Bifidobacterium comprising B. colchicus sp. nov., B. abeli sp. nov., B. bicoloris sp. nov., B. guerezis sp. nov., B. rosaliae sp. nov., B. santillanensis sp. nov., B. argentati sp. nov., B. amazzoni sp. nov., B. pluviali sp. nov., and B. pinnaculum sp. nov.</title>
        <authorList>
            <person name="Lugli G.A."/>
            <person name="Ruiz Garcia L."/>
            <person name="Margolles A."/>
            <person name="Ventura M."/>
        </authorList>
    </citation>
    <scope>NUCLEOTIDE SEQUENCE [LARGE SCALE GENOMIC DNA]</scope>
    <source>
        <strain evidence="3 4">6T3</strain>
    </source>
</reference>
<dbReference type="GO" id="GO:0008765">
    <property type="term" value="F:UDP-N-acetylmuramoylalanyl-D-glutamate-2,6-diaminopimelate ligase activity"/>
    <property type="evidence" value="ECO:0007669"/>
    <property type="project" value="UniProtKB-EC"/>
</dbReference>
<accession>A0ABS6W9V4</accession>
<evidence type="ECO:0000313" key="4">
    <source>
        <dbReference type="Proteomes" id="UP000812844"/>
    </source>
</evidence>
<comment type="caution">
    <text evidence="3">The sequence shown here is derived from an EMBL/GenBank/DDBJ whole genome shotgun (WGS) entry which is preliminary data.</text>
</comment>
<dbReference type="NCBIfam" id="NF001129">
    <property type="entry name" value="PRK00139.2-3"/>
    <property type="match status" value="1"/>
</dbReference>
<evidence type="ECO:0000259" key="1">
    <source>
        <dbReference type="Pfam" id="PF02875"/>
    </source>
</evidence>
<dbReference type="InterPro" id="IPR013221">
    <property type="entry name" value="Mur_ligase_cen"/>
</dbReference>
<dbReference type="Proteomes" id="UP000812844">
    <property type="component" value="Unassembled WGS sequence"/>
</dbReference>
<sequence>MHTLSATLTIASAARLLDEHHLLREIIHDGRWTLDAEQVPGAHEAIPAITYDTRTVTPGSLLFVKGRFRDEFLDGIDGRGLAAYVAEADHSDRTRAVGLIVDDAHQAMSLLSAEFYGRPQDRLTVVGITGTKGKTTTAYLAHAILNDYSDGHAALFSSEQTCLDGHTYVQSKLTTPESLDAFRMMRQAVDQGMRYLVMEVSSQAYKVHRVHGLTFDVGAFLNISPDHISPIEHPTFEDYFRCKRQIVRNSRTLVLGADCAHRGLIEQDAAAAGVDVSLFDFRPDGAADADGTGAAAAGDRRALVETRIDPGNPAGFRMAVDGRDLGSFELTMPGAFNIVNAAAAVAIAVRAGVPADDPAVRAIERVQVPGRMERIVGGDNLLVYVDFAHNYLSCKTLVDEIVRVYGARNPRITLVAGSTGGKAIDRREGIVRGALGRAESFYFTLDDPNFEDPREIAEQMRSYVTDPNAETHVIVPRERAIEAAIADARAHADRFNIVLLIGKGHELRNIIDGRPVPYEGDAVIARRALGVAG</sequence>
<feature type="domain" description="Mur ligase C-terminal" evidence="1">
    <location>
        <begin position="370"/>
        <end position="504"/>
    </location>
</feature>
<dbReference type="InterPro" id="IPR004101">
    <property type="entry name" value="Mur_ligase_C"/>
</dbReference>
<dbReference type="EMBL" id="JAHBBD010000016">
    <property type="protein sequence ID" value="MBW3083202.1"/>
    <property type="molecule type" value="Genomic_DNA"/>
</dbReference>
<keyword evidence="4" id="KW-1185">Reference proteome</keyword>
<feature type="domain" description="Mur ligase central" evidence="2">
    <location>
        <begin position="128"/>
        <end position="348"/>
    </location>
</feature>
<protein>
    <submittedName>
        <fullName evidence="3">UDP-N-acetylmuramoyl-L-alanyl-D-glutamate--2, 6-diaminopimelate ligase</fullName>
        <ecNumber evidence="3">6.3.2.13</ecNumber>
    </submittedName>
</protein>
<evidence type="ECO:0000259" key="2">
    <source>
        <dbReference type="Pfam" id="PF08245"/>
    </source>
</evidence>